<dbReference type="PROSITE" id="PS00572">
    <property type="entry name" value="GLYCOSYL_HYDROL_F1_1"/>
    <property type="match status" value="1"/>
</dbReference>
<keyword evidence="2" id="KW-0378">Hydrolase</keyword>
<evidence type="ECO:0000313" key="6">
    <source>
        <dbReference type="EMBL" id="KAG5632300.1"/>
    </source>
</evidence>
<name>A0A9J6B6V6_SOLCO</name>
<dbReference type="GO" id="GO:0008422">
    <property type="term" value="F:beta-glucosidase activity"/>
    <property type="evidence" value="ECO:0007669"/>
    <property type="project" value="TreeGrafter"/>
</dbReference>
<evidence type="ECO:0000256" key="1">
    <source>
        <dbReference type="ARBA" id="ARBA00010838"/>
    </source>
</evidence>
<feature type="active site" description="Nucleophile" evidence="4">
    <location>
        <position position="270"/>
    </location>
</feature>
<dbReference type="Proteomes" id="UP000824120">
    <property type="component" value="Chromosome 1"/>
</dbReference>
<reference evidence="6 7" key="1">
    <citation type="submission" date="2020-09" db="EMBL/GenBank/DDBJ databases">
        <title>De no assembly of potato wild relative species, Solanum commersonii.</title>
        <authorList>
            <person name="Cho K."/>
        </authorList>
    </citation>
    <scope>NUCLEOTIDE SEQUENCE [LARGE SCALE GENOMIC DNA]</scope>
    <source>
        <strain evidence="6">LZ3.2</strain>
        <tissue evidence="6">Leaf</tissue>
    </source>
</reference>
<dbReference type="InterPro" id="IPR017853">
    <property type="entry name" value="GH"/>
</dbReference>
<dbReference type="PANTHER" id="PTHR10353">
    <property type="entry name" value="GLYCOSYL HYDROLASE"/>
    <property type="match status" value="1"/>
</dbReference>
<evidence type="ECO:0000256" key="5">
    <source>
        <dbReference type="RuleBase" id="RU003690"/>
    </source>
</evidence>
<dbReference type="Pfam" id="PF00232">
    <property type="entry name" value="Glyco_hydro_1"/>
    <property type="match status" value="1"/>
</dbReference>
<evidence type="ECO:0000256" key="2">
    <source>
        <dbReference type="ARBA" id="ARBA00022801"/>
    </source>
</evidence>
<keyword evidence="3" id="KW-0326">Glycosidase</keyword>
<proteinExistence type="inferred from homology"/>
<dbReference type="SUPFAM" id="SSF51445">
    <property type="entry name" value="(Trans)glycosidases"/>
    <property type="match status" value="1"/>
</dbReference>
<dbReference type="Gene3D" id="3.20.20.80">
    <property type="entry name" value="Glycosidases"/>
    <property type="match status" value="1"/>
</dbReference>
<dbReference type="PANTHER" id="PTHR10353:SF209">
    <property type="entry name" value="GALACTOLIPID GALACTOSYLTRANSFERASE SFR2, CHLOROPLASTIC"/>
    <property type="match status" value="1"/>
</dbReference>
<protein>
    <submittedName>
        <fullName evidence="6">Uncharacterized protein</fullName>
    </submittedName>
</protein>
<keyword evidence="7" id="KW-1185">Reference proteome</keyword>
<evidence type="ECO:0000313" key="7">
    <source>
        <dbReference type="Proteomes" id="UP000824120"/>
    </source>
</evidence>
<evidence type="ECO:0000256" key="3">
    <source>
        <dbReference type="ARBA" id="ARBA00023295"/>
    </source>
</evidence>
<dbReference type="InterPro" id="IPR001360">
    <property type="entry name" value="Glyco_hydro_1"/>
</dbReference>
<comment type="caution">
    <text evidence="6">The sequence shown here is derived from an EMBL/GenBank/DDBJ whole genome shotgun (WGS) entry which is preliminary data.</text>
</comment>
<dbReference type="PRINTS" id="PR00131">
    <property type="entry name" value="GLHYDRLASE1"/>
</dbReference>
<gene>
    <name evidence="6" type="ORF">H5410_004017</name>
</gene>
<organism evidence="6 7">
    <name type="scientific">Solanum commersonii</name>
    <name type="common">Commerson's wild potato</name>
    <name type="synonym">Commerson's nightshade</name>
    <dbReference type="NCBI Taxonomy" id="4109"/>
    <lineage>
        <taxon>Eukaryota</taxon>
        <taxon>Viridiplantae</taxon>
        <taxon>Streptophyta</taxon>
        <taxon>Embryophyta</taxon>
        <taxon>Tracheophyta</taxon>
        <taxon>Spermatophyta</taxon>
        <taxon>Magnoliopsida</taxon>
        <taxon>eudicotyledons</taxon>
        <taxon>Gunneridae</taxon>
        <taxon>Pentapetalae</taxon>
        <taxon>asterids</taxon>
        <taxon>lamiids</taxon>
        <taxon>Solanales</taxon>
        <taxon>Solanaceae</taxon>
        <taxon>Solanoideae</taxon>
        <taxon>Solaneae</taxon>
        <taxon>Solanum</taxon>
    </lineage>
</organism>
<dbReference type="InterPro" id="IPR018120">
    <property type="entry name" value="Glyco_hydro_1_AS"/>
</dbReference>
<evidence type="ECO:0000256" key="4">
    <source>
        <dbReference type="PROSITE-ProRule" id="PRU10055"/>
    </source>
</evidence>
<dbReference type="AlphaFoldDB" id="A0A9J6B6V6"/>
<sequence>VNFAALERYKWIINRVRSYGMKVMLTLFHHSLPPWAGEYGGWKLEKTVDYFMEFTRLVVDSVADIVDYWVTFNEPHVFCMLTYCAGAWPGGNPDMLEVATSALPTGVFNQTMNWIAIAHTKAYDYIHEKRFPATPCTFLFSFHVYFCPSSVLIYFNCSGLMLLSKPASAIVGVAHHVSFMRPYGLFDIAAVSIANSMTLFPFLDCISDKMDYIGINYYGQEVICGAGLKLVETDEYSESGRGVYPDGLFRVLLQFDERYKHLNLPFIITENGVSDGTDLIRQPYLLEHLLATYAAMMMVVESGKITREDREQVWGELQTAAREGKRRPFYRSVNKYGFMYAGGLDEPIWRPYIKRDWRFGHYEMEGLQDPLSRLARYLLHPLSFKKKAETQRESDQLTLEPLIANI</sequence>
<feature type="non-terminal residue" evidence="6">
    <location>
        <position position="1"/>
    </location>
</feature>
<dbReference type="GO" id="GO:0005975">
    <property type="term" value="P:carbohydrate metabolic process"/>
    <property type="evidence" value="ECO:0007669"/>
    <property type="project" value="InterPro"/>
</dbReference>
<dbReference type="EMBL" id="JACXVP010000001">
    <property type="protein sequence ID" value="KAG5632300.1"/>
    <property type="molecule type" value="Genomic_DNA"/>
</dbReference>
<dbReference type="OrthoDB" id="65569at2759"/>
<accession>A0A9J6B6V6</accession>
<comment type="similarity">
    <text evidence="1 5">Belongs to the glycosyl hydrolase 1 family.</text>
</comment>